<dbReference type="Pfam" id="PF14852">
    <property type="entry name" value="Fis1_TPR_N"/>
    <property type="match status" value="1"/>
</dbReference>
<reference evidence="12 13" key="1">
    <citation type="submission" date="2024-01" db="EMBL/GenBank/DDBJ databases">
        <title>Genome assemblies of Stephania.</title>
        <authorList>
            <person name="Yang L."/>
        </authorList>
    </citation>
    <scope>NUCLEOTIDE SEQUENCE [LARGE SCALE GENOMIC DNA]</scope>
    <source>
        <strain evidence="12">QJT</strain>
        <tissue evidence="12">Leaf</tissue>
    </source>
</reference>
<evidence type="ECO:0000256" key="10">
    <source>
        <dbReference type="PIRNR" id="PIRNR008835"/>
    </source>
</evidence>
<dbReference type="InterPro" id="IPR011990">
    <property type="entry name" value="TPR-like_helical_dom_sf"/>
</dbReference>
<evidence type="ECO:0000256" key="2">
    <source>
        <dbReference type="ARBA" id="ARBA00004572"/>
    </source>
</evidence>
<dbReference type="Pfam" id="PF14853">
    <property type="entry name" value="Fis1_TPR_C"/>
    <property type="match status" value="1"/>
</dbReference>
<evidence type="ECO:0000256" key="6">
    <source>
        <dbReference type="ARBA" id="ARBA00022787"/>
    </source>
</evidence>
<accession>A0AAP0KN59</accession>
<dbReference type="AlphaFoldDB" id="A0AAP0KN59"/>
<dbReference type="InterPro" id="IPR016543">
    <property type="entry name" value="Fis1"/>
</dbReference>
<proteinExistence type="inferred from homology"/>
<dbReference type="GO" id="GO:0000266">
    <property type="term" value="P:mitochondrial fission"/>
    <property type="evidence" value="ECO:0007669"/>
    <property type="project" value="UniProtKB-UniRule"/>
</dbReference>
<keyword evidence="13" id="KW-1185">Reference proteome</keyword>
<keyword evidence="5 11" id="KW-0812">Transmembrane</keyword>
<dbReference type="InterPro" id="IPR033745">
    <property type="entry name" value="Fis1_cytosol"/>
</dbReference>
<comment type="caution">
    <text evidence="12">The sequence shown here is derived from an EMBL/GenBank/DDBJ whole genome shotgun (WGS) entry which is preliminary data.</text>
</comment>
<dbReference type="GO" id="GO:0016559">
    <property type="term" value="P:peroxisome fission"/>
    <property type="evidence" value="ECO:0007669"/>
    <property type="project" value="UniProtKB-UniRule"/>
</dbReference>
<keyword evidence="6 10" id="KW-1000">Mitochondrion outer membrane</keyword>
<dbReference type="Proteomes" id="UP001417504">
    <property type="component" value="Unassembled WGS sequence"/>
</dbReference>
<dbReference type="FunFam" id="1.25.40.10:FF:000167">
    <property type="entry name" value="Mitochondrial fission 1 protein"/>
    <property type="match status" value="1"/>
</dbReference>
<dbReference type="PANTHER" id="PTHR13247:SF0">
    <property type="entry name" value="MITOCHONDRIAL FISSION 1 PROTEIN"/>
    <property type="match status" value="1"/>
</dbReference>
<evidence type="ECO:0000313" key="12">
    <source>
        <dbReference type="EMBL" id="KAK9154699.1"/>
    </source>
</evidence>
<evidence type="ECO:0000256" key="9">
    <source>
        <dbReference type="ARBA" id="ARBA00023136"/>
    </source>
</evidence>
<dbReference type="EMBL" id="JBBNAE010000001">
    <property type="protein sequence ID" value="KAK9154699.1"/>
    <property type="molecule type" value="Genomic_DNA"/>
</dbReference>
<evidence type="ECO:0000256" key="8">
    <source>
        <dbReference type="ARBA" id="ARBA00023128"/>
    </source>
</evidence>
<comment type="subcellular location">
    <subcellularLocation>
        <location evidence="2">Mitochondrion outer membrane</location>
        <topology evidence="2">Single-pass membrane protein</topology>
    </subcellularLocation>
    <subcellularLocation>
        <location evidence="1">Peroxisome membrane</location>
        <topology evidence="1">Single-pass membrane protein</topology>
    </subcellularLocation>
</comment>
<evidence type="ECO:0000256" key="7">
    <source>
        <dbReference type="ARBA" id="ARBA00022989"/>
    </source>
</evidence>
<keyword evidence="9 10" id="KW-0472">Membrane</keyword>
<comment type="function">
    <text evidence="10">Component of the peroxisomal and mitochondrial division machineries. Plays a role in promoting the fission of mitochondria and peroxisomes.</text>
</comment>
<dbReference type="PIRSF" id="PIRSF008835">
    <property type="entry name" value="TPR_repeat_11_Fis1"/>
    <property type="match status" value="1"/>
</dbReference>
<keyword evidence="4" id="KW-0962">Peroxisome biogenesis</keyword>
<evidence type="ECO:0000256" key="5">
    <source>
        <dbReference type="ARBA" id="ARBA00022692"/>
    </source>
</evidence>
<evidence type="ECO:0000256" key="3">
    <source>
        <dbReference type="ARBA" id="ARBA00008937"/>
    </source>
</evidence>
<feature type="transmembrane region" description="Helical" evidence="11">
    <location>
        <begin position="141"/>
        <end position="164"/>
    </location>
</feature>
<gene>
    <name evidence="12" type="ORF">Sjap_002179</name>
</gene>
<dbReference type="GO" id="GO:0005778">
    <property type="term" value="C:peroxisomal membrane"/>
    <property type="evidence" value="ECO:0007669"/>
    <property type="project" value="UniProtKB-SubCell"/>
</dbReference>
<dbReference type="CDD" id="cd12212">
    <property type="entry name" value="Fis1"/>
    <property type="match status" value="1"/>
</dbReference>
<keyword evidence="8 10" id="KW-0496">Mitochondrion</keyword>
<comment type="similarity">
    <text evidence="3 10">Belongs to the FIS1 family.</text>
</comment>
<dbReference type="PANTHER" id="PTHR13247">
    <property type="entry name" value="TETRATRICOPEPTIDE REPEAT PROTEIN 11 TPR REPEAT PROTEIN 11"/>
    <property type="match status" value="1"/>
</dbReference>
<name>A0AAP0KN59_9MAGN</name>
<dbReference type="GO" id="GO:0000422">
    <property type="term" value="P:autophagy of mitochondrion"/>
    <property type="evidence" value="ECO:0007669"/>
    <property type="project" value="TreeGrafter"/>
</dbReference>
<evidence type="ECO:0000256" key="1">
    <source>
        <dbReference type="ARBA" id="ARBA00004549"/>
    </source>
</evidence>
<dbReference type="InterPro" id="IPR028058">
    <property type="entry name" value="Fis1_TPR_N"/>
</dbReference>
<dbReference type="InterPro" id="IPR028061">
    <property type="entry name" value="Fis1_TPR_C"/>
</dbReference>
<evidence type="ECO:0000256" key="11">
    <source>
        <dbReference type="SAM" id="Phobius"/>
    </source>
</evidence>
<dbReference type="GO" id="GO:0005741">
    <property type="term" value="C:mitochondrial outer membrane"/>
    <property type="evidence" value="ECO:0007669"/>
    <property type="project" value="UniProtKB-SubCell"/>
</dbReference>
<organism evidence="12 13">
    <name type="scientific">Stephania japonica</name>
    <dbReference type="NCBI Taxonomy" id="461633"/>
    <lineage>
        <taxon>Eukaryota</taxon>
        <taxon>Viridiplantae</taxon>
        <taxon>Streptophyta</taxon>
        <taxon>Embryophyta</taxon>
        <taxon>Tracheophyta</taxon>
        <taxon>Spermatophyta</taxon>
        <taxon>Magnoliopsida</taxon>
        <taxon>Ranunculales</taxon>
        <taxon>Menispermaceae</taxon>
        <taxon>Menispermoideae</taxon>
        <taxon>Cissampelideae</taxon>
        <taxon>Stephania</taxon>
    </lineage>
</organism>
<evidence type="ECO:0000313" key="13">
    <source>
        <dbReference type="Proteomes" id="UP001417504"/>
    </source>
</evidence>
<evidence type="ECO:0000256" key="4">
    <source>
        <dbReference type="ARBA" id="ARBA00022593"/>
    </source>
</evidence>
<comment type="domain">
    <text evidence="10">The C-terminus is necessary for mitochondrial or peroxisomal targeting, while the N-terminus is necessary for mitochondrial or peroxisomal fission.</text>
</comment>
<dbReference type="SUPFAM" id="SSF48452">
    <property type="entry name" value="TPR-like"/>
    <property type="match status" value="1"/>
</dbReference>
<sequence>MGDKIAKFFDSVGAFFTGGDQLPWCDRDIILGCEREIAEAGDDVTDEVKQESIMRLSWALVHSRQPDDVQRGIAMLDASLASAASPLQKREKLYLLAVGFYRSGDYSRSRQLLERCLEIAPDWRQALTLKKTVEDRIAKDGVIGIGIAATAVGLVAGGLAAALARKK</sequence>
<dbReference type="Gene3D" id="1.25.40.10">
    <property type="entry name" value="Tetratricopeptide repeat domain"/>
    <property type="match status" value="1"/>
</dbReference>
<protein>
    <recommendedName>
        <fullName evidence="10">Mitochondrial fission 1 protein</fullName>
    </recommendedName>
</protein>
<keyword evidence="7 11" id="KW-1133">Transmembrane helix</keyword>